<dbReference type="InterPro" id="IPR044630">
    <property type="entry name" value="SPA1/2/3/4"/>
</dbReference>
<proteinExistence type="predicted"/>
<dbReference type="InterPro" id="IPR019775">
    <property type="entry name" value="WD40_repeat_CS"/>
</dbReference>
<feature type="repeat" description="WD" evidence="3">
    <location>
        <begin position="43"/>
        <end position="78"/>
    </location>
</feature>
<dbReference type="SMART" id="SM00320">
    <property type="entry name" value="WD40"/>
    <property type="match status" value="1"/>
</dbReference>
<dbReference type="Gramene" id="OE9A003967T1">
    <property type="protein sequence ID" value="OE9A003967C1"/>
    <property type="gene ID" value="OE9A003967"/>
</dbReference>
<dbReference type="PANTHER" id="PTHR44218:SF1">
    <property type="entry name" value="PROTEIN SPA1-RELATED 3"/>
    <property type="match status" value="1"/>
</dbReference>
<dbReference type="Gene3D" id="2.130.10.10">
    <property type="entry name" value="YVTN repeat-like/Quinoprotein amine dehydrogenase"/>
    <property type="match status" value="1"/>
</dbReference>
<dbReference type="SUPFAM" id="SSF50978">
    <property type="entry name" value="WD40 repeat-like"/>
    <property type="match status" value="1"/>
</dbReference>
<keyword evidence="2" id="KW-0677">Repeat</keyword>
<dbReference type="PROSITE" id="PS50294">
    <property type="entry name" value="WD_REPEATS_REGION"/>
    <property type="match status" value="1"/>
</dbReference>
<reference evidence="4 5" key="1">
    <citation type="submission" date="2019-12" db="EMBL/GenBank/DDBJ databases">
        <authorList>
            <person name="Alioto T."/>
            <person name="Alioto T."/>
            <person name="Gomez Garrido J."/>
        </authorList>
    </citation>
    <scope>NUCLEOTIDE SEQUENCE [LARGE SCALE GENOMIC DNA]</scope>
</reference>
<dbReference type="PROSITE" id="PS00678">
    <property type="entry name" value="WD_REPEATS_1"/>
    <property type="match status" value="1"/>
</dbReference>
<evidence type="ECO:0000313" key="5">
    <source>
        <dbReference type="Proteomes" id="UP000594638"/>
    </source>
</evidence>
<dbReference type="OrthoDB" id="273771at2759"/>
<comment type="caution">
    <text evidence="4">The sequence shown here is derived from an EMBL/GenBank/DDBJ whole genome shotgun (WGS) entry which is preliminary data.</text>
</comment>
<dbReference type="InterPro" id="IPR036322">
    <property type="entry name" value="WD40_repeat_dom_sf"/>
</dbReference>
<organism evidence="4 5">
    <name type="scientific">Olea europaea subsp. europaea</name>
    <dbReference type="NCBI Taxonomy" id="158383"/>
    <lineage>
        <taxon>Eukaryota</taxon>
        <taxon>Viridiplantae</taxon>
        <taxon>Streptophyta</taxon>
        <taxon>Embryophyta</taxon>
        <taxon>Tracheophyta</taxon>
        <taxon>Spermatophyta</taxon>
        <taxon>Magnoliopsida</taxon>
        <taxon>eudicotyledons</taxon>
        <taxon>Gunneridae</taxon>
        <taxon>Pentapetalae</taxon>
        <taxon>asterids</taxon>
        <taxon>lamiids</taxon>
        <taxon>Lamiales</taxon>
        <taxon>Oleaceae</taxon>
        <taxon>Oleeae</taxon>
        <taxon>Olea</taxon>
    </lineage>
</organism>
<keyword evidence="1 3" id="KW-0853">WD repeat</keyword>
<keyword evidence="5" id="KW-1185">Reference proteome</keyword>
<dbReference type="Proteomes" id="UP000594638">
    <property type="component" value="Unassembled WGS sequence"/>
</dbReference>
<dbReference type="GO" id="GO:0009640">
    <property type="term" value="P:photomorphogenesis"/>
    <property type="evidence" value="ECO:0007669"/>
    <property type="project" value="InterPro"/>
</dbReference>
<accession>A0A8S0S8C4</accession>
<dbReference type="PANTHER" id="PTHR44218">
    <property type="entry name" value="PROTEIN SPA1-RELATED 2"/>
    <property type="match status" value="1"/>
</dbReference>
<dbReference type="EMBL" id="CACTIH010003921">
    <property type="protein sequence ID" value="CAA2987385.1"/>
    <property type="molecule type" value="Genomic_DNA"/>
</dbReference>
<dbReference type="InterPro" id="IPR001680">
    <property type="entry name" value="WD40_rpt"/>
</dbReference>
<dbReference type="AlphaFoldDB" id="A0A8S0S8C4"/>
<evidence type="ECO:0000313" key="4">
    <source>
        <dbReference type="EMBL" id="CAA2987385.1"/>
    </source>
</evidence>
<gene>
    <name evidence="4" type="ORF">OLEA9_A003967</name>
</gene>
<dbReference type="Pfam" id="PF00400">
    <property type="entry name" value="WD40"/>
    <property type="match status" value="1"/>
</dbReference>
<sequence length="87" mass="9650">MATRAKLSSICWNGYIKSQVASSNFEGVVQVWDVTRSQIFTEMKEHERHVWSVDFSVADPTMLASGSNDGSVKLWNINEVALGGCQL</sequence>
<protein>
    <submittedName>
        <fullName evidence="4">Protein SPA1-RELATED 4</fullName>
    </submittedName>
</protein>
<name>A0A8S0S8C4_OLEEU</name>
<evidence type="ECO:0000256" key="2">
    <source>
        <dbReference type="ARBA" id="ARBA00022737"/>
    </source>
</evidence>
<dbReference type="InterPro" id="IPR015943">
    <property type="entry name" value="WD40/YVTN_repeat-like_dom_sf"/>
</dbReference>
<evidence type="ECO:0000256" key="1">
    <source>
        <dbReference type="ARBA" id="ARBA00022574"/>
    </source>
</evidence>
<evidence type="ECO:0000256" key="3">
    <source>
        <dbReference type="PROSITE-ProRule" id="PRU00221"/>
    </source>
</evidence>
<dbReference type="PROSITE" id="PS50082">
    <property type="entry name" value="WD_REPEATS_2"/>
    <property type="match status" value="1"/>
</dbReference>